<dbReference type="RefSeq" id="WP_214112143.1">
    <property type="nucleotide sequence ID" value="NZ_JAHCTB010000001.1"/>
</dbReference>
<dbReference type="InterPro" id="IPR014729">
    <property type="entry name" value="Rossmann-like_a/b/a_fold"/>
</dbReference>
<evidence type="ECO:0000256" key="6">
    <source>
        <dbReference type="ARBA" id="ARBA00022695"/>
    </source>
</evidence>
<evidence type="ECO:0000256" key="1">
    <source>
        <dbReference type="ARBA" id="ARBA00002324"/>
    </source>
</evidence>
<evidence type="ECO:0000256" key="4">
    <source>
        <dbReference type="ARBA" id="ARBA00022642"/>
    </source>
</evidence>
<evidence type="ECO:0000256" key="7">
    <source>
        <dbReference type="ARBA" id="ARBA00022741"/>
    </source>
</evidence>
<dbReference type="EMBL" id="JAHCTB010000001">
    <property type="protein sequence ID" value="MBT0607021.1"/>
    <property type="molecule type" value="Genomic_DNA"/>
</dbReference>
<dbReference type="InterPro" id="IPR004821">
    <property type="entry name" value="Cyt_trans-like"/>
</dbReference>
<protein>
    <recommendedName>
        <fullName evidence="11">Probable nicotinate-nucleotide adenylyltransferase</fullName>
        <ecNumber evidence="11">2.7.7.18</ecNumber>
    </recommendedName>
    <alternativeName>
        <fullName evidence="11">Deamido-NAD(+) diphosphorylase</fullName>
    </alternativeName>
    <alternativeName>
        <fullName evidence="11">Deamido-NAD(+) pyrophosphorylase</fullName>
    </alternativeName>
    <alternativeName>
        <fullName evidence="11">Nicotinate mononucleotide adenylyltransferase</fullName>
        <shortName evidence="11">NaMN adenylyltransferase</shortName>
    </alternativeName>
</protein>
<dbReference type="CDD" id="cd02165">
    <property type="entry name" value="NMNAT"/>
    <property type="match status" value="1"/>
</dbReference>
<dbReference type="HAMAP" id="MF_00244">
    <property type="entry name" value="NaMN_adenylyltr"/>
    <property type="match status" value="1"/>
</dbReference>
<dbReference type="Gene3D" id="3.40.50.620">
    <property type="entry name" value="HUPs"/>
    <property type="match status" value="1"/>
</dbReference>
<proteinExistence type="inferred from homology"/>
<evidence type="ECO:0000259" key="12">
    <source>
        <dbReference type="Pfam" id="PF01467"/>
    </source>
</evidence>
<feature type="domain" description="Cytidyltransferase-like" evidence="12">
    <location>
        <begin position="9"/>
        <end position="169"/>
    </location>
</feature>
<evidence type="ECO:0000256" key="5">
    <source>
        <dbReference type="ARBA" id="ARBA00022679"/>
    </source>
</evidence>
<comment type="function">
    <text evidence="1 11">Catalyzes the reversible adenylation of nicotinate mononucleotide (NaMN) to nicotinic acid adenine dinucleotide (NaAD).</text>
</comment>
<dbReference type="PANTHER" id="PTHR39321:SF3">
    <property type="entry name" value="PHOSPHOPANTETHEINE ADENYLYLTRANSFERASE"/>
    <property type="match status" value="1"/>
</dbReference>
<dbReference type="Pfam" id="PF01467">
    <property type="entry name" value="CTP_transf_like"/>
    <property type="match status" value="1"/>
</dbReference>
<evidence type="ECO:0000256" key="10">
    <source>
        <dbReference type="ARBA" id="ARBA00048721"/>
    </source>
</evidence>
<keyword evidence="7 11" id="KW-0547">Nucleotide-binding</keyword>
<keyword evidence="14" id="KW-1185">Reference proteome</keyword>
<reference evidence="13 14" key="1">
    <citation type="submission" date="2021-05" db="EMBL/GenBank/DDBJ databases">
        <title>Aequorivita echinoideorum JCM 30378 genome.</title>
        <authorList>
            <person name="Zhang H."/>
            <person name="Li C."/>
        </authorList>
    </citation>
    <scope>NUCLEOTIDE SEQUENCE [LARGE SCALE GENOMIC DNA]</scope>
    <source>
        <strain evidence="13 14">JCM30378</strain>
    </source>
</reference>
<evidence type="ECO:0000256" key="8">
    <source>
        <dbReference type="ARBA" id="ARBA00022840"/>
    </source>
</evidence>
<dbReference type="EC" id="2.7.7.18" evidence="11"/>
<evidence type="ECO:0000313" key="14">
    <source>
        <dbReference type="Proteomes" id="UP001297092"/>
    </source>
</evidence>
<comment type="caution">
    <text evidence="13">The sequence shown here is derived from an EMBL/GenBank/DDBJ whole genome shotgun (WGS) entry which is preliminary data.</text>
</comment>
<comment type="catalytic activity">
    <reaction evidence="10 11">
        <text>nicotinate beta-D-ribonucleotide + ATP + H(+) = deamido-NAD(+) + diphosphate</text>
        <dbReference type="Rhea" id="RHEA:22860"/>
        <dbReference type="ChEBI" id="CHEBI:15378"/>
        <dbReference type="ChEBI" id="CHEBI:30616"/>
        <dbReference type="ChEBI" id="CHEBI:33019"/>
        <dbReference type="ChEBI" id="CHEBI:57502"/>
        <dbReference type="ChEBI" id="CHEBI:58437"/>
        <dbReference type="EC" id="2.7.7.18"/>
    </reaction>
</comment>
<keyword evidence="6 11" id="KW-0548">Nucleotidyltransferase</keyword>
<comment type="pathway">
    <text evidence="2 11">Cofactor biosynthesis; NAD(+) biosynthesis; deamido-NAD(+) from nicotinate D-ribonucleotide: step 1/1.</text>
</comment>
<dbReference type="NCBIfam" id="TIGR00482">
    <property type="entry name" value="nicotinate (nicotinamide) nucleotide adenylyltransferase"/>
    <property type="match status" value="1"/>
</dbReference>
<evidence type="ECO:0000313" key="13">
    <source>
        <dbReference type="EMBL" id="MBT0607021.1"/>
    </source>
</evidence>
<dbReference type="SUPFAM" id="SSF52374">
    <property type="entry name" value="Nucleotidylyl transferase"/>
    <property type="match status" value="1"/>
</dbReference>
<gene>
    <name evidence="11" type="primary">nadD</name>
    <name evidence="13" type="ORF">KIV10_02385</name>
</gene>
<dbReference type="NCBIfam" id="TIGR00125">
    <property type="entry name" value="cyt_tran_rel"/>
    <property type="match status" value="1"/>
</dbReference>
<keyword evidence="8 11" id="KW-0067">ATP-binding</keyword>
<evidence type="ECO:0000256" key="9">
    <source>
        <dbReference type="ARBA" id="ARBA00023027"/>
    </source>
</evidence>
<dbReference type="InterPro" id="IPR005248">
    <property type="entry name" value="NadD/NMNAT"/>
</dbReference>
<keyword evidence="9 11" id="KW-0520">NAD</keyword>
<organism evidence="13 14">
    <name type="scientific">Aequorivita echinoideorum</name>
    <dbReference type="NCBI Taxonomy" id="1549647"/>
    <lineage>
        <taxon>Bacteria</taxon>
        <taxon>Pseudomonadati</taxon>
        <taxon>Bacteroidota</taxon>
        <taxon>Flavobacteriia</taxon>
        <taxon>Flavobacteriales</taxon>
        <taxon>Flavobacteriaceae</taxon>
        <taxon>Aequorivita</taxon>
    </lineage>
</organism>
<evidence type="ECO:0000256" key="3">
    <source>
        <dbReference type="ARBA" id="ARBA00009014"/>
    </source>
</evidence>
<keyword evidence="5 11" id="KW-0808">Transferase</keyword>
<keyword evidence="4 11" id="KW-0662">Pyridine nucleotide biosynthesis</keyword>
<dbReference type="PANTHER" id="PTHR39321">
    <property type="entry name" value="NICOTINATE-NUCLEOTIDE ADENYLYLTRANSFERASE-RELATED"/>
    <property type="match status" value="1"/>
</dbReference>
<evidence type="ECO:0000256" key="2">
    <source>
        <dbReference type="ARBA" id="ARBA00005019"/>
    </source>
</evidence>
<name>A0ABS5S1D3_9FLAO</name>
<sequence>MKTSKKIGLYFGTFNPIHIGHLIIANYMVEFSDLDEVWFVVTPHNPHKIKKTLLEDHHRLAMVQLAVEDYPKLKASNVEFNLPQPNYTVNTLIYLEEKFPDQNFCLIMGEDNLKSLQKWKNYEVILERYHLYVYPRISEGIVENQFSSHPKIQRVPAPVMEISSTFIRKSIKSNKNIRPMLPPEVWNYLDEMNFYK</sequence>
<accession>A0ABS5S1D3</accession>
<dbReference type="Proteomes" id="UP001297092">
    <property type="component" value="Unassembled WGS sequence"/>
</dbReference>
<dbReference type="GO" id="GO:0004515">
    <property type="term" value="F:nicotinate-nucleotide adenylyltransferase activity"/>
    <property type="evidence" value="ECO:0007669"/>
    <property type="project" value="UniProtKB-EC"/>
</dbReference>
<evidence type="ECO:0000256" key="11">
    <source>
        <dbReference type="HAMAP-Rule" id="MF_00244"/>
    </source>
</evidence>
<comment type="similarity">
    <text evidence="3 11">Belongs to the NadD family.</text>
</comment>